<dbReference type="AlphaFoldDB" id="A0A6C0KDA6"/>
<protein>
    <recommendedName>
        <fullName evidence="1">GmrSD restriction endonucleases C-terminal domain-containing protein</fullName>
    </recommendedName>
</protein>
<dbReference type="PANTHER" id="PTHR35149:SF1">
    <property type="entry name" value="DUF5655 DOMAIN-CONTAINING PROTEIN"/>
    <property type="match status" value="1"/>
</dbReference>
<dbReference type="PANTHER" id="PTHR35149">
    <property type="entry name" value="SLL5132 PROTEIN"/>
    <property type="match status" value="1"/>
</dbReference>
<name>A0A6C0KDA6_9ZZZZ</name>
<feature type="domain" description="GmrSD restriction endonucleases C-terminal" evidence="1">
    <location>
        <begin position="432"/>
        <end position="545"/>
    </location>
</feature>
<dbReference type="EMBL" id="MN740872">
    <property type="protein sequence ID" value="QHU15995.1"/>
    <property type="molecule type" value="Genomic_DNA"/>
</dbReference>
<proteinExistence type="predicted"/>
<evidence type="ECO:0000259" key="1">
    <source>
        <dbReference type="Pfam" id="PF07510"/>
    </source>
</evidence>
<organism evidence="2">
    <name type="scientific">viral metagenome</name>
    <dbReference type="NCBI Taxonomy" id="1070528"/>
    <lineage>
        <taxon>unclassified sequences</taxon>
        <taxon>metagenomes</taxon>
        <taxon>organismal metagenomes</taxon>
    </lineage>
</organism>
<sequence length="558" mass="64457">MSACNLPYDIEPRQPLKKVLGEVYNITKEQRSFMWTKSAYVMSTVDRMYDKFKKDKQEWMGQVVVYYEKDTKKRYLYDAQHRLTVVILVLLSISHEWPVDRREKILKNISRMDDEDNIDPLDSDGAELLSQIGGNRIANLRSEYENDLKALNQILQDGVTSDNDSMIGTAYEDVRAFIKTLSLDEQTKFYKYCFNDIYCDIQTITDWDFIPEVFEKINNIGMELPLPVTAKNKLISQLGRGMIPVLRILFESIKDVCDKYALNQNHILHVAAWFHTQKHLEINKFIQDPNCLRDNTMESYHNFTKTVQHILSLIPMIKTHLNYSLLDKLTSGHEIMTTCILPLLYAYNDRLDEIISILIAASLNIKNGNGKLSLNSKKFQVKLIPIVNKAVSNGASWNDTSKKIKDMFREFGQPNEETFVKEWVNTCDNLTQRNTQMVKAILCYIWFTNDAHETIPDYSKVDLEHIIPQSSRIANGKCVDSLGNLTLFLGPNSDKVKGNRSLQDKPFSEKLQMYLLSNIKMTRDLNIYSSGFGKEQINARELLLINQIYTAVSKILFA</sequence>
<dbReference type="Pfam" id="PF07510">
    <property type="entry name" value="GmrSD_C"/>
    <property type="match status" value="1"/>
</dbReference>
<reference evidence="2" key="1">
    <citation type="journal article" date="2020" name="Nature">
        <title>Giant virus diversity and host interactions through global metagenomics.</title>
        <authorList>
            <person name="Schulz F."/>
            <person name="Roux S."/>
            <person name="Paez-Espino D."/>
            <person name="Jungbluth S."/>
            <person name="Walsh D.A."/>
            <person name="Denef V.J."/>
            <person name="McMahon K.D."/>
            <person name="Konstantinidis K.T."/>
            <person name="Eloe-Fadrosh E.A."/>
            <person name="Kyrpides N.C."/>
            <person name="Woyke T."/>
        </authorList>
    </citation>
    <scope>NUCLEOTIDE SEQUENCE</scope>
    <source>
        <strain evidence="2">GVMAG-S-3300010158-109</strain>
    </source>
</reference>
<accession>A0A6C0KDA6</accession>
<dbReference type="InterPro" id="IPR011089">
    <property type="entry name" value="GmrSD_C"/>
</dbReference>
<evidence type="ECO:0000313" key="2">
    <source>
        <dbReference type="EMBL" id="QHU15995.1"/>
    </source>
</evidence>